<dbReference type="Proteomes" id="UP000285970">
    <property type="component" value="Unassembled WGS sequence"/>
</dbReference>
<gene>
    <name evidence="1" type="ORF">D8Y23_13170</name>
</gene>
<sequence>MEKIAVTRLADLRAGDRLVSLDGRAYIPVRIVAQGLGCIGAGTVQGVRLVNPFPSSDVEHVFYPSQMDGHRIEVERSN</sequence>
<reference evidence="1 2" key="1">
    <citation type="journal article" date="2018" name="Front. Microbiol.">
        <title>Novel Insights Into Bacterial Dimethylsulfoniopropionate Catabolism in the East China Sea.</title>
        <authorList>
            <person name="Liu J."/>
            <person name="Liu J."/>
            <person name="Zhang S.H."/>
            <person name="Liang J."/>
            <person name="Lin H."/>
            <person name="Song D."/>
            <person name="Yang G.P."/>
            <person name="Todd J.D."/>
            <person name="Zhang X.H."/>
        </authorList>
    </citation>
    <scope>NUCLEOTIDE SEQUENCE [LARGE SCALE GENOMIC DNA]</scope>
    <source>
        <strain evidence="1 2">ZYFD042</strain>
    </source>
</reference>
<dbReference type="AlphaFoldDB" id="A0A443J7T1"/>
<name>A0A443J7T1_9MICO</name>
<evidence type="ECO:0000313" key="1">
    <source>
        <dbReference type="EMBL" id="RWR16560.1"/>
    </source>
</evidence>
<protein>
    <submittedName>
        <fullName evidence="1">Uncharacterized protein</fullName>
    </submittedName>
</protein>
<dbReference type="OrthoDB" id="4966498at2"/>
<proteinExistence type="predicted"/>
<dbReference type="RefSeq" id="WP_076677879.1">
    <property type="nucleotide sequence ID" value="NZ_RBZY01000053.1"/>
</dbReference>
<accession>A0A443J7T1</accession>
<organism evidence="1 2">
    <name type="scientific">Microbacterium enclense</name>
    <dbReference type="NCBI Taxonomy" id="993073"/>
    <lineage>
        <taxon>Bacteria</taxon>
        <taxon>Bacillati</taxon>
        <taxon>Actinomycetota</taxon>
        <taxon>Actinomycetes</taxon>
        <taxon>Micrococcales</taxon>
        <taxon>Microbacteriaceae</taxon>
        <taxon>Microbacterium</taxon>
    </lineage>
</organism>
<evidence type="ECO:0000313" key="2">
    <source>
        <dbReference type="Proteomes" id="UP000285970"/>
    </source>
</evidence>
<dbReference type="EMBL" id="RBZY01000053">
    <property type="protein sequence ID" value="RWR16560.1"/>
    <property type="molecule type" value="Genomic_DNA"/>
</dbReference>
<comment type="caution">
    <text evidence="1">The sequence shown here is derived from an EMBL/GenBank/DDBJ whole genome shotgun (WGS) entry which is preliminary data.</text>
</comment>